<dbReference type="Proteomes" id="UP000236544">
    <property type="component" value="Unassembled WGS sequence"/>
</dbReference>
<dbReference type="SUPFAM" id="SSF47027">
    <property type="entry name" value="Acyl-CoA binding protein"/>
    <property type="match status" value="1"/>
</dbReference>
<dbReference type="EMBL" id="LN890536">
    <property type="protein sequence ID" value="CUS24104.1"/>
    <property type="molecule type" value="Genomic_DNA"/>
</dbReference>
<dbReference type="OrthoDB" id="346910at2759"/>
<evidence type="ECO:0000313" key="4">
    <source>
        <dbReference type="Proteomes" id="UP000236544"/>
    </source>
</evidence>
<dbReference type="Gene3D" id="1.20.80.10">
    <property type="match status" value="1"/>
</dbReference>
<evidence type="ECO:0000256" key="1">
    <source>
        <dbReference type="ARBA" id="ARBA00023121"/>
    </source>
</evidence>
<dbReference type="InterPro" id="IPR000582">
    <property type="entry name" value="Acyl-CoA-binding_protein"/>
</dbReference>
<evidence type="ECO:0000313" key="3">
    <source>
        <dbReference type="EMBL" id="CUS24104.1"/>
    </source>
</evidence>
<dbReference type="GO" id="GO:0006631">
    <property type="term" value="P:fatty acid metabolic process"/>
    <property type="evidence" value="ECO:0007669"/>
    <property type="project" value="TreeGrafter"/>
</dbReference>
<protein>
    <submittedName>
        <fullName evidence="3">LAQU0S14e00188g1_1</fullName>
    </submittedName>
</protein>
<proteinExistence type="predicted"/>
<dbReference type="InterPro" id="IPR014352">
    <property type="entry name" value="FERM/acyl-CoA-bd_prot_sf"/>
</dbReference>
<dbReference type="PANTHER" id="PTHR23310">
    <property type="entry name" value="ACYL-COA-BINDING PROTEIN, ACBP"/>
    <property type="match status" value="1"/>
</dbReference>
<dbReference type="Pfam" id="PF00887">
    <property type="entry name" value="ACBP"/>
    <property type="match status" value="1"/>
</dbReference>
<dbReference type="GO" id="GO:0000062">
    <property type="term" value="F:fatty-acyl-CoA binding"/>
    <property type="evidence" value="ECO:0007669"/>
    <property type="project" value="InterPro"/>
</dbReference>
<gene>
    <name evidence="3" type="ORF">LAQU0_S14e00188g</name>
</gene>
<evidence type="ECO:0000259" key="2">
    <source>
        <dbReference type="PROSITE" id="PS51228"/>
    </source>
</evidence>
<keyword evidence="4" id="KW-1185">Reference proteome</keyword>
<dbReference type="PANTHER" id="PTHR23310:SF133">
    <property type="entry name" value="COA BINDING PROTEIN, PUTATIVE (AFU_ORTHOLOGUE AFUA_1G12300)-RELATED"/>
    <property type="match status" value="1"/>
</dbReference>
<accession>A0A0P1KXL3</accession>
<name>A0A0P1KXL3_9SACH</name>
<reference evidence="4" key="1">
    <citation type="submission" date="2015-10" db="EMBL/GenBank/DDBJ databases">
        <authorList>
            <person name="Devillers H."/>
        </authorList>
    </citation>
    <scope>NUCLEOTIDE SEQUENCE [LARGE SCALE GENOMIC DNA]</scope>
</reference>
<keyword evidence="1" id="KW-0446">Lipid-binding</keyword>
<sequence>MSADSVDQVFEKAISTIHTLSSLKGYNSLPRPPAGIRTELYALFKQSTEGDVDLVLPRPIAGPDLQEYSVALRKWEAWKTKTGLSKTEAKKQYIQMLISTMRSYATGTLAARELLADLEFLWSQVAHENVADNETASMAMAIQDEQQDYKSLRLRREIYETLFALNESKANSSHDLDAQNKRLKGDPNRGVPRIRKILRWITVFVCRKFFDLAKAMIFQGTVLLAALVLAKRLDLLSPLSIDLNIPTNENSCSSKSLRHKALSYIRGGLGAAFEYVNRTLHLNLHHIYISVI</sequence>
<dbReference type="AlphaFoldDB" id="A0A0P1KXL3"/>
<dbReference type="InterPro" id="IPR035984">
    <property type="entry name" value="Acyl-CoA-binding_sf"/>
</dbReference>
<dbReference type="PROSITE" id="PS51228">
    <property type="entry name" value="ACB_2"/>
    <property type="match status" value="1"/>
</dbReference>
<organism evidence="3 4">
    <name type="scientific">Lachancea quebecensis</name>
    <dbReference type="NCBI Taxonomy" id="1654605"/>
    <lineage>
        <taxon>Eukaryota</taxon>
        <taxon>Fungi</taxon>
        <taxon>Dikarya</taxon>
        <taxon>Ascomycota</taxon>
        <taxon>Saccharomycotina</taxon>
        <taxon>Saccharomycetes</taxon>
        <taxon>Saccharomycetales</taxon>
        <taxon>Saccharomycetaceae</taxon>
        <taxon>Lachancea</taxon>
    </lineage>
</organism>
<feature type="domain" description="ACB" evidence="2">
    <location>
        <begin position="6"/>
        <end position="106"/>
    </location>
</feature>